<dbReference type="PANTHER" id="PTHR31684">
    <property type="entry name" value="COILED-COIL DOMAIN-CONTAINING PROTEIN 43"/>
    <property type="match status" value="1"/>
</dbReference>
<evidence type="ECO:0000256" key="1">
    <source>
        <dbReference type="SAM" id="MobiDB-lite"/>
    </source>
</evidence>
<feature type="compositionally biased region" description="Acidic residues" evidence="1">
    <location>
        <begin position="75"/>
        <end position="85"/>
    </location>
</feature>
<evidence type="ECO:0000313" key="3">
    <source>
        <dbReference type="Proteomes" id="UP000827092"/>
    </source>
</evidence>
<dbReference type="InterPro" id="IPR037666">
    <property type="entry name" value="CCDC43"/>
</dbReference>
<organism evidence="2 3">
    <name type="scientific">Oedothorax gibbosus</name>
    <dbReference type="NCBI Taxonomy" id="931172"/>
    <lineage>
        <taxon>Eukaryota</taxon>
        <taxon>Metazoa</taxon>
        <taxon>Ecdysozoa</taxon>
        <taxon>Arthropoda</taxon>
        <taxon>Chelicerata</taxon>
        <taxon>Arachnida</taxon>
        <taxon>Araneae</taxon>
        <taxon>Araneomorphae</taxon>
        <taxon>Entelegynae</taxon>
        <taxon>Araneoidea</taxon>
        <taxon>Linyphiidae</taxon>
        <taxon>Erigoninae</taxon>
        <taxon>Oedothorax</taxon>
    </lineage>
</organism>
<dbReference type="Proteomes" id="UP000827092">
    <property type="component" value="Unassembled WGS sequence"/>
</dbReference>
<evidence type="ECO:0008006" key="4">
    <source>
        <dbReference type="Google" id="ProtNLM"/>
    </source>
</evidence>
<keyword evidence="3" id="KW-1185">Reference proteome</keyword>
<name>A0AAV6UHD7_9ARAC</name>
<feature type="non-terminal residue" evidence="2">
    <location>
        <position position="1"/>
    </location>
</feature>
<evidence type="ECO:0000313" key="2">
    <source>
        <dbReference type="EMBL" id="KAG8183732.1"/>
    </source>
</evidence>
<feature type="compositionally biased region" description="Basic and acidic residues" evidence="1">
    <location>
        <begin position="106"/>
        <end position="140"/>
    </location>
</feature>
<protein>
    <recommendedName>
        <fullName evidence="4">Coiled-coil domain-containing protein 43</fullName>
    </recommendedName>
</protein>
<sequence length="153" mass="17519">QGIDTGALCTEILEEWGKCQQKKVDSEVIQRELDLSERVSQIVGRSVQPVLKVANRSEEEEKIREAILSRCNYVSDEEEEGDTEEGGTSHAPAPQNQNAEGVAAAEKARRDKMKSESQEKKALDKVNREKQKAKQEERREKERKRTQKGERRR</sequence>
<comment type="caution">
    <text evidence="2">The sequence shown here is derived from an EMBL/GenBank/DDBJ whole genome shotgun (WGS) entry which is preliminary data.</text>
</comment>
<dbReference type="EMBL" id="JAFNEN010000407">
    <property type="protein sequence ID" value="KAG8183732.1"/>
    <property type="molecule type" value="Genomic_DNA"/>
</dbReference>
<reference evidence="2 3" key="1">
    <citation type="journal article" date="2022" name="Nat. Ecol. Evol.">
        <title>A masculinizing supergene underlies an exaggerated male reproductive morph in a spider.</title>
        <authorList>
            <person name="Hendrickx F."/>
            <person name="De Corte Z."/>
            <person name="Sonet G."/>
            <person name="Van Belleghem S.M."/>
            <person name="Kostlbacher S."/>
            <person name="Vangestel C."/>
        </authorList>
    </citation>
    <scope>NUCLEOTIDE SEQUENCE [LARGE SCALE GENOMIC DNA]</scope>
    <source>
        <strain evidence="2">W744_W776</strain>
    </source>
</reference>
<gene>
    <name evidence="2" type="ORF">JTE90_029314</name>
</gene>
<dbReference type="PANTHER" id="PTHR31684:SF2">
    <property type="entry name" value="COILED-COIL DOMAIN-CONTAINING PROTEIN 43"/>
    <property type="match status" value="1"/>
</dbReference>
<accession>A0AAV6UHD7</accession>
<feature type="compositionally biased region" description="Basic residues" evidence="1">
    <location>
        <begin position="141"/>
        <end position="153"/>
    </location>
</feature>
<proteinExistence type="predicted"/>
<feature type="region of interest" description="Disordered" evidence="1">
    <location>
        <begin position="72"/>
        <end position="153"/>
    </location>
</feature>
<dbReference type="AlphaFoldDB" id="A0AAV6UHD7"/>